<protein>
    <submittedName>
        <fullName evidence="4">Uncharacterized protein</fullName>
    </submittedName>
</protein>
<feature type="compositionally biased region" description="Low complexity" evidence="1">
    <location>
        <begin position="222"/>
        <end position="236"/>
    </location>
</feature>
<evidence type="ECO:0000256" key="3">
    <source>
        <dbReference type="SAM" id="SignalP"/>
    </source>
</evidence>
<keyword evidence="2" id="KW-1133">Transmembrane helix</keyword>
<keyword evidence="3" id="KW-0732">Signal</keyword>
<evidence type="ECO:0000256" key="2">
    <source>
        <dbReference type="SAM" id="Phobius"/>
    </source>
</evidence>
<evidence type="ECO:0000313" key="4">
    <source>
        <dbReference type="EMBL" id="KAJ0406971.1"/>
    </source>
</evidence>
<reference evidence="4" key="1">
    <citation type="submission" date="2021-12" db="EMBL/GenBank/DDBJ databases">
        <title>Prjna785345.</title>
        <authorList>
            <person name="Rujirawat T."/>
            <person name="Krajaejun T."/>
        </authorList>
    </citation>
    <scope>NUCLEOTIDE SEQUENCE</scope>
    <source>
        <strain evidence="4">Pi057C3</strain>
    </source>
</reference>
<dbReference type="Proteomes" id="UP001209570">
    <property type="component" value="Unassembled WGS sequence"/>
</dbReference>
<evidence type="ECO:0000313" key="5">
    <source>
        <dbReference type="Proteomes" id="UP001209570"/>
    </source>
</evidence>
<keyword evidence="2" id="KW-0812">Transmembrane</keyword>
<feature type="compositionally biased region" description="Polar residues" evidence="1">
    <location>
        <begin position="116"/>
        <end position="127"/>
    </location>
</feature>
<feature type="compositionally biased region" description="Polar residues" evidence="1">
    <location>
        <begin position="318"/>
        <end position="344"/>
    </location>
</feature>
<evidence type="ECO:0000256" key="1">
    <source>
        <dbReference type="SAM" id="MobiDB-lite"/>
    </source>
</evidence>
<proteinExistence type="predicted"/>
<feature type="compositionally biased region" description="Basic and acidic residues" evidence="1">
    <location>
        <begin position="352"/>
        <end position="367"/>
    </location>
</feature>
<dbReference type="EMBL" id="JAKCXM010000026">
    <property type="protein sequence ID" value="KAJ0406971.1"/>
    <property type="molecule type" value="Genomic_DNA"/>
</dbReference>
<gene>
    <name evidence="4" type="ORF">P43SY_005204</name>
</gene>
<feature type="chain" id="PRO_5042135136" evidence="3">
    <location>
        <begin position="26"/>
        <end position="367"/>
    </location>
</feature>
<feature type="transmembrane region" description="Helical" evidence="2">
    <location>
        <begin position="147"/>
        <end position="167"/>
    </location>
</feature>
<dbReference type="AlphaFoldDB" id="A0AAD5Q9A7"/>
<organism evidence="4 5">
    <name type="scientific">Pythium insidiosum</name>
    <name type="common">Pythiosis disease agent</name>
    <dbReference type="NCBI Taxonomy" id="114742"/>
    <lineage>
        <taxon>Eukaryota</taxon>
        <taxon>Sar</taxon>
        <taxon>Stramenopiles</taxon>
        <taxon>Oomycota</taxon>
        <taxon>Peronosporomycetes</taxon>
        <taxon>Pythiales</taxon>
        <taxon>Pythiaceae</taxon>
        <taxon>Pythium</taxon>
    </lineage>
</organism>
<feature type="compositionally biased region" description="Polar residues" evidence="1">
    <location>
        <begin position="238"/>
        <end position="251"/>
    </location>
</feature>
<feature type="region of interest" description="Disordered" evidence="1">
    <location>
        <begin position="109"/>
        <end position="139"/>
    </location>
</feature>
<accession>A0AAD5Q9A7</accession>
<sequence length="367" mass="39317">MRALPRAVSALVCVAVVAAVVSVSAQLQDQLKSSDICAVPKTRLVFTLSDLSKYGCGGANETADARCSDICWCREWPETVTSNDTLVLCVPVLKDETCAGARRTDCRDHNKKLTAPSPQGTTVTTVSPPDASNKEADTTAESSGVKAWVYVVIAVVVVAIAGIAFFVHNWYKHRPTLIQAPRTSSIHRPSAPPPTWTELDSFEKEMPDGSRFSRPGNEPRGSLHSSTRSSVHSGSHPLPTNESIISGVSGTSYHDMHGTALGHMSARHAITETELSLSKDATQPVFSPISSASDDSRSVHSSDVSSGSDLGRRPAPPSTDSSFLSIPSTTYLGNNDTFSSQLTIPESDDGLSDPRYRSTTRQKEVEF</sequence>
<comment type="caution">
    <text evidence="4">The sequence shown here is derived from an EMBL/GenBank/DDBJ whole genome shotgun (WGS) entry which is preliminary data.</text>
</comment>
<keyword evidence="5" id="KW-1185">Reference proteome</keyword>
<feature type="region of interest" description="Disordered" evidence="1">
    <location>
        <begin position="182"/>
        <end position="251"/>
    </location>
</feature>
<feature type="region of interest" description="Disordered" evidence="1">
    <location>
        <begin position="280"/>
        <end position="367"/>
    </location>
</feature>
<feature type="signal peptide" evidence="3">
    <location>
        <begin position="1"/>
        <end position="25"/>
    </location>
</feature>
<keyword evidence="2" id="KW-0472">Membrane</keyword>
<name>A0AAD5Q9A7_PYTIN</name>